<protein>
    <submittedName>
        <fullName evidence="2">Thioredoxin domain-containing protein</fullName>
    </submittedName>
</protein>
<dbReference type="PANTHER" id="PTHR42899:SF1">
    <property type="entry name" value="SPERMATOGENESIS-ASSOCIATED PROTEIN 20"/>
    <property type="match status" value="1"/>
</dbReference>
<keyword evidence="3" id="KW-1185">Reference proteome</keyword>
<feature type="domain" description="Spermatogenesis-associated protein 20-like TRX" evidence="1">
    <location>
        <begin position="10"/>
        <end position="172"/>
    </location>
</feature>
<reference evidence="3" key="1">
    <citation type="journal article" date="2019" name="Int. J. Syst. Evol. Microbiol.">
        <title>The Global Catalogue of Microorganisms (GCM) 10K type strain sequencing project: providing services to taxonomists for standard genome sequencing and annotation.</title>
        <authorList>
            <consortium name="The Broad Institute Genomics Platform"/>
            <consortium name="The Broad Institute Genome Sequencing Center for Infectious Disease"/>
            <person name="Wu L."/>
            <person name="Ma J."/>
        </authorList>
    </citation>
    <scope>NUCLEOTIDE SEQUENCE [LARGE SCALE GENOMIC DNA]</scope>
    <source>
        <strain evidence="3">WYCCWR 12678</strain>
    </source>
</reference>
<dbReference type="PIRSF" id="PIRSF006402">
    <property type="entry name" value="UCP006402_thioredoxin"/>
    <property type="match status" value="1"/>
</dbReference>
<dbReference type="Pfam" id="PF03190">
    <property type="entry name" value="Thioredox_DsbH"/>
    <property type="match status" value="1"/>
</dbReference>
<dbReference type="InterPro" id="IPR024705">
    <property type="entry name" value="Ssp411"/>
</dbReference>
<organism evidence="2 3">
    <name type="scientific">Effusibacillus consociatus</name>
    <dbReference type="NCBI Taxonomy" id="1117041"/>
    <lineage>
        <taxon>Bacteria</taxon>
        <taxon>Bacillati</taxon>
        <taxon>Bacillota</taxon>
        <taxon>Bacilli</taxon>
        <taxon>Bacillales</taxon>
        <taxon>Alicyclobacillaceae</taxon>
        <taxon>Effusibacillus</taxon>
    </lineage>
</organism>
<dbReference type="InterPro" id="IPR008928">
    <property type="entry name" value="6-hairpin_glycosidase_sf"/>
</dbReference>
<dbReference type="RefSeq" id="WP_380025539.1">
    <property type="nucleotide sequence ID" value="NZ_JBHSHC010000079.1"/>
</dbReference>
<accession>A0ABV9Q2G0</accession>
<name>A0ABV9Q2G0_9BACL</name>
<dbReference type="Gene3D" id="3.40.30.10">
    <property type="entry name" value="Glutaredoxin"/>
    <property type="match status" value="1"/>
</dbReference>
<evidence type="ECO:0000313" key="3">
    <source>
        <dbReference type="Proteomes" id="UP001596002"/>
    </source>
</evidence>
<comment type="caution">
    <text evidence="2">The sequence shown here is derived from an EMBL/GenBank/DDBJ whole genome shotgun (WGS) entry which is preliminary data.</text>
</comment>
<sequence length="693" mass="79457">MSSTHSDLKPNRLINEKSPYLLQHAYNPVNWYPWSEEAFQKAKQEDKPIFLSIGYSTCHWCHVMERESFEDEEVAEYLNEHFVSIKVDREERPDVDHIYMTVCQEMTGQGGWPLTILMTPDKKPFFAGTYFPKQRKYGRLGIMDILSQIQEKWHTQRDRIERTGNQITEALQPRFEGAGGDELTDEVLEGAFKRFANTYDSTYGGFGSAPKFPSPHNLGFLLRYWQKTGQDQALSMVENTLESMYLGGLYDHLGFGFARYSVDEMWLIPHFEKMLYDNALLAIAYLETYQATGNPFFGMVARDVFTYILRDMTSREGGFYSAEDADSEGEEGKFYVWRPEEIKQVLGEQTGDIFCKYYGVTEEGNFEHKTSHLNLIETDHHEVAKQFNISEEELADLLEEARHKLFEVRDKRVHPYKDDKILTAWNGLMIAAMAKGARVLGDSRYAESASKAVEFIMTKLRREDGRLLARYREGEAAYPAYLDDYAFLIWGLLELYEADFNMKHVETAVLLTEDLIRLFWDEDNGGFFFYGSDSEQLIARPKEIYDGAIPSGNAVATLNLLRLARLTGNQEYEKLAERQFKAFAGNVKAYPPGFTHTLMALQFAMYGSQEIVIAGDPEASDTQEMLQTVRAAFLPNAVLVLNPTGKEEDVKKMFPFTEGKTSKDGKATVYVCQNYACQAPITEVNRLSELLER</sequence>
<dbReference type="PANTHER" id="PTHR42899">
    <property type="entry name" value="SPERMATOGENESIS-ASSOCIATED PROTEIN 20"/>
    <property type="match status" value="1"/>
</dbReference>
<gene>
    <name evidence="2" type="ORF">ACFO8Q_09610</name>
</gene>
<dbReference type="SUPFAM" id="SSF48208">
    <property type="entry name" value="Six-hairpin glycosidases"/>
    <property type="match status" value="1"/>
</dbReference>
<dbReference type="InterPro" id="IPR004879">
    <property type="entry name" value="Ssp411-like_TRX"/>
</dbReference>
<proteinExistence type="predicted"/>
<dbReference type="Proteomes" id="UP001596002">
    <property type="component" value="Unassembled WGS sequence"/>
</dbReference>
<dbReference type="InterPro" id="IPR012341">
    <property type="entry name" value="6hp_glycosidase-like_sf"/>
</dbReference>
<dbReference type="SUPFAM" id="SSF52833">
    <property type="entry name" value="Thioredoxin-like"/>
    <property type="match status" value="1"/>
</dbReference>
<evidence type="ECO:0000259" key="1">
    <source>
        <dbReference type="Pfam" id="PF03190"/>
    </source>
</evidence>
<dbReference type="CDD" id="cd02955">
    <property type="entry name" value="SSP411"/>
    <property type="match status" value="1"/>
</dbReference>
<evidence type="ECO:0000313" key="2">
    <source>
        <dbReference type="EMBL" id="MFC4767617.1"/>
    </source>
</evidence>
<dbReference type="InterPro" id="IPR036249">
    <property type="entry name" value="Thioredoxin-like_sf"/>
</dbReference>
<dbReference type="EMBL" id="JBHSHC010000079">
    <property type="protein sequence ID" value="MFC4767617.1"/>
    <property type="molecule type" value="Genomic_DNA"/>
</dbReference>
<dbReference type="Gene3D" id="1.50.10.10">
    <property type="match status" value="1"/>
</dbReference>